<feature type="compositionally biased region" description="Basic residues" evidence="1">
    <location>
        <begin position="228"/>
        <end position="238"/>
    </location>
</feature>
<sequence>APWINDVVPTSDDDDKNTEATTPNTSRNARRPYFYDSANGVEEDCDGDTDSSPWSQAPVRRWSKSPRQRRGRDRWAPWRGASPKSSPRGSKRHQARYSPRFSPNGARRYYDQSYHGRVAPQYDPYFYQQRGSGVGPHRTAPRWARQNQYEQTTQGRPRQYRGPRPYRSPAAHEEPPQVEEQQPKTPTGDKIHPSLPRTPYWSPEGPEGPKRHTLSPGAKDNVFSPVTPKRRSARWNPY</sequence>
<accession>A0A8J5JD13</accession>
<evidence type="ECO:0000313" key="2">
    <source>
        <dbReference type="EMBL" id="KAG7155386.1"/>
    </source>
</evidence>
<feature type="compositionally biased region" description="Basic residues" evidence="1">
    <location>
        <begin position="61"/>
        <end position="72"/>
    </location>
</feature>
<feature type="non-terminal residue" evidence="2">
    <location>
        <position position="1"/>
    </location>
</feature>
<evidence type="ECO:0000256" key="1">
    <source>
        <dbReference type="SAM" id="MobiDB-lite"/>
    </source>
</evidence>
<reference evidence="2" key="1">
    <citation type="journal article" date="2021" name="Sci. Adv.">
        <title>The American lobster genome reveals insights on longevity, neural, and immune adaptations.</title>
        <authorList>
            <person name="Polinski J.M."/>
            <person name="Zimin A.V."/>
            <person name="Clark K.F."/>
            <person name="Kohn A.B."/>
            <person name="Sadowski N."/>
            <person name="Timp W."/>
            <person name="Ptitsyn A."/>
            <person name="Khanna P."/>
            <person name="Romanova D.Y."/>
            <person name="Williams P."/>
            <person name="Greenwood S.J."/>
            <person name="Moroz L.L."/>
            <person name="Walt D.R."/>
            <person name="Bodnar A.G."/>
        </authorList>
    </citation>
    <scope>NUCLEOTIDE SEQUENCE</scope>
    <source>
        <strain evidence="2">GMGI-L3</strain>
    </source>
</reference>
<gene>
    <name evidence="2" type="primary">SR45-L1</name>
    <name evidence="2" type="ORF">Hamer_G024561</name>
</gene>
<keyword evidence="3" id="KW-1185">Reference proteome</keyword>
<feature type="region of interest" description="Disordered" evidence="1">
    <location>
        <begin position="1"/>
        <end position="238"/>
    </location>
</feature>
<dbReference type="AlphaFoldDB" id="A0A8J5JD13"/>
<evidence type="ECO:0000313" key="3">
    <source>
        <dbReference type="Proteomes" id="UP000747542"/>
    </source>
</evidence>
<dbReference type="Proteomes" id="UP000747542">
    <property type="component" value="Unassembled WGS sequence"/>
</dbReference>
<comment type="caution">
    <text evidence="2">The sequence shown here is derived from an EMBL/GenBank/DDBJ whole genome shotgun (WGS) entry which is preliminary data.</text>
</comment>
<name>A0A8J5JD13_HOMAM</name>
<proteinExistence type="predicted"/>
<feature type="compositionally biased region" description="Low complexity" evidence="1">
    <location>
        <begin position="154"/>
        <end position="167"/>
    </location>
</feature>
<organism evidence="2 3">
    <name type="scientific">Homarus americanus</name>
    <name type="common">American lobster</name>
    <dbReference type="NCBI Taxonomy" id="6706"/>
    <lineage>
        <taxon>Eukaryota</taxon>
        <taxon>Metazoa</taxon>
        <taxon>Ecdysozoa</taxon>
        <taxon>Arthropoda</taxon>
        <taxon>Crustacea</taxon>
        <taxon>Multicrustacea</taxon>
        <taxon>Malacostraca</taxon>
        <taxon>Eumalacostraca</taxon>
        <taxon>Eucarida</taxon>
        <taxon>Decapoda</taxon>
        <taxon>Pleocyemata</taxon>
        <taxon>Astacidea</taxon>
        <taxon>Nephropoidea</taxon>
        <taxon>Nephropidae</taxon>
        <taxon>Homarus</taxon>
    </lineage>
</organism>
<dbReference type="EMBL" id="JAHLQT010041787">
    <property type="protein sequence ID" value="KAG7155386.1"/>
    <property type="molecule type" value="Genomic_DNA"/>
</dbReference>
<protein>
    <submittedName>
        <fullName evidence="2">Putative serine/arginine-rich splicing factor SR45-like 1</fullName>
    </submittedName>
</protein>